<feature type="compositionally biased region" description="Basic and acidic residues" evidence="2">
    <location>
        <begin position="879"/>
        <end position="895"/>
    </location>
</feature>
<feature type="region of interest" description="Disordered" evidence="2">
    <location>
        <begin position="794"/>
        <end position="815"/>
    </location>
</feature>
<keyword evidence="1" id="KW-0175">Coiled coil</keyword>
<reference evidence="3" key="1">
    <citation type="submission" date="2020-10" db="EMBL/GenBank/DDBJ databases">
        <authorList>
            <person name="Kikuchi T."/>
        </authorList>
    </citation>
    <scope>NUCLEOTIDE SEQUENCE</scope>
    <source>
        <strain evidence="3">NKZ352</strain>
    </source>
</reference>
<accession>A0A8S1HF39</accession>
<sequence>MEWSDEREYLAAEPPNITKSPQLSSVTPCATLAHLAASRLPRKVSKSSINMSGQQPQPYSVRDIMDRYESEEDEFLRELEDMRQSLRNSETEDEIPQDPAPILTVLCSLVDEIGSLRTENRRLKTRLIPAPRAKNVVQRMSAMLENRGSGFFPRLRRSNQHVPTAAQEIRTGARDRLSTPPRKTNCMTTSSLSTDASSSRGPPLVQPELSDSEFDDNMFNDLEESTEEHRSRDTTRRCDSGSRRIDNSLSNCTSPSSASSSRDPSEAMTASRSSFLDLFGFRRRTNRSAQSLLGPPTINYSSAKSGAVKPILKKRKRRSSGNDSESSGLYVNLDSEKHRSRLPTKPPRPASYYPREESEDSDYAKSRQRKATSFLNVHSTYDNASEVSFRVDRETRLLHEKDNLMAELEELKMRNQRLVDQLREKSQQQSKLQYQLHKVEMQVDNLNRRCALSEALDRLTMDERVEKVATNGIKKIEERLRHFENQMQAAKLESASAHQMALGSTVHERSAHQACLEQMEKLQREHLRLLHNRYSDTSMDEVSLKRRLDNMPTYEALYAFTHSIVRRLTEARWALIEKTAESSRIQMDLVANQSTLLVNHAQVRDDVNFYLPLKLQGSRVENLRRSIKKINKDDLDRNIEGEFLKLFKALVDKQERQFRPNSRIEYMIREMNVNGGRTRKNTPIIRERAREPPTRRPISLVEVDDQQRRSRRSDENRRSIKYYKNNSIDYQRADDHYQPEVASMQDVSAGISPHGTPVLMRRHHPPVETRMPTYDMVPEATVVRVERVRKLERGFSTDSKTTDSLQDRDEPRKVDGERRVVRLQRSQPVSRIKQPTSTVVMRMRTIESHRESLREPAVYCTSKTLEAPSESKLPTPTSRSEKKTWLDRLKGITRT</sequence>
<feature type="coiled-coil region" evidence="1">
    <location>
        <begin position="65"/>
        <end position="92"/>
    </location>
</feature>
<evidence type="ECO:0000313" key="4">
    <source>
        <dbReference type="Proteomes" id="UP000835052"/>
    </source>
</evidence>
<feature type="compositionally biased region" description="Basic and acidic residues" evidence="2">
    <location>
        <begin position="227"/>
        <end position="246"/>
    </location>
</feature>
<feature type="region of interest" description="Disordered" evidence="2">
    <location>
        <begin position="677"/>
        <end position="722"/>
    </location>
</feature>
<feature type="region of interest" description="Disordered" evidence="2">
    <location>
        <begin position="862"/>
        <end position="895"/>
    </location>
</feature>
<feature type="compositionally biased region" description="Acidic residues" evidence="2">
    <location>
        <begin position="210"/>
        <end position="226"/>
    </location>
</feature>
<feature type="region of interest" description="Disordered" evidence="2">
    <location>
        <begin position="151"/>
        <end position="269"/>
    </location>
</feature>
<feature type="compositionally biased region" description="Basic and acidic residues" evidence="2">
    <location>
        <begin position="805"/>
        <end position="815"/>
    </location>
</feature>
<gene>
    <name evidence="3" type="ORF">CAUJ_LOCUS8807</name>
</gene>
<feature type="compositionally biased region" description="Basic and acidic residues" evidence="2">
    <location>
        <begin position="1"/>
        <end position="10"/>
    </location>
</feature>
<dbReference type="Proteomes" id="UP000835052">
    <property type="component" value="Unassembled WGS sequence"/>
</dbReference>
<proteinExistence type="predicted"/>
<comment type="caution">
    <text evidence="3">The sequence shown here is derived from an EMBL/GenBank/DDBJ whole genome shotgun (WGS) entry which is preliminary data.</text>
</comment>
<dbReference type="AlphaFoldDB" id="A0A8S1HF39"/>
<feature type="coiled-coil region" evidence="1">
    <location>
        <begin position="391"/>
        <end position="449"/>
    </location>
</feature>
<feature type="compositionally biased region" description="Basic and acidic residues" evidence="2">
    <location>
        <begin position="705"/>
        <end position="718"/>
    </location>
</feature>
<feature type="compositionally biased region" description="Low complexity" evidence="2">
    <location>
        <begin position="248"/>
        <end position="262"/>
    </location>
</feature>
<feature type="region of interest" description="Disordered" evidence="2">
    <location>
        <begin position="1"/>
        <end position="24"/>
    </location>
</feature>
<organism evidence="3 4">
    <name type="scientific">Caenorhabditis auriculariae</name>
    <dbReference type="NCBI Taxonomy" id="2777116"/>
    <lineage>
        <taxon>Eukaryota</taxon>
        <taxon>Metazoa</taxon>
        <taxon>Ecdysozoa</taxon>
        <taxon>Nematoda</taxon>
        <taxon>Chromadorea</taxon>
        <taxon>Rhabditida</taxon>
        <taxon>Rhabditina</taxon>
        <taxon>Rhabditomorpha</taxon>
        <taxon>Rhabditoidea</taxon>
        <taxon>Rhabditidae</taxon>
        <taxon>Peloderinae</taxon>
        <taxon>Caenorhabditis</taxon>
    </lineage>
</organism>
<keyword evidence="4" id="KW-1185">Reference proteome</keyword>
<feature type="compositionally biased region" description="Low complexity" evidence="2">
    <location>
        <begin position="188"/>
        <end position="199"/>
    </location>
</feature>
<feature type="region of interest" description="Disordered" evidence="2">
    <location>
        <begin position="290"/>
        <end position="367"/>
    </location>
</feature>
<evidence type="ECO:0000313" key="3">
    <source>
        <dbReference type="EMBL" id="CAD6192888.1"/>
    </source>
</evidence>
<dbReference type="OrthoDB" id="5804550at2759"/>
<dbReference type="EMBL" id="CAJGYM010000030">
    <property type="protein sequence ID" value="CAD6192888.1"/>
    <property type="molecule type" value="Genomic_DNA"/>
</dbReference>
<evidence type="ECO:0000256" key="1">
    <source>
        <dbReference type="SAM" id="Coils"/>
    </source>
</evidence>
<evidence type="ECO:0000256" key="2">
    <source>
        <dbReference type="SAM" id="MobiDB-lite"/>
    </source>
</evidence>
<name>A0A8S1HF39_9PELO</name>
<protein>
    <submittedName>
        <fullName evidence="3">Uncharacterized protein</fullName>
    </submittedName>
</protein>
<feature type="compositionally biased region" description="Basic and acidic residues" evidence="2">
    <location>
        <begin position="685"/>
        <end position="694"/>
    </location>
</feature>